<dbReference type="InterPro" id="IPR029001">
    <property type="entry name" value="ITPase-like_fam"/>
</dbReference>
<comment type="catalytic activity">
    <reaction evidence="3">
        <text>dTTP + H2O = dTMP + diphosphate + H(+)</text>
        <dbReference type="Rhea" id="RHEA:28534"/>
        <dbReference type="ChEBI" id="CHEBI:15377"/>
        <dbReference type="ChEBI" id="CHEBI:15378"/>
        <dbReference type="ChEBI" id="CHEBI:33019"/>
        <dbReference type="ChEBI" id="CHEBI:37568"/>
        <dbReference type="ChEBI" id="CHEBI:63528"/>
        <dbReference type="EC" id="3.6.1.9"/>
    </reaction>
</comment>
<feature type="active site" description="Proton acceptor" evidence="3">
    <location>
        <position position="67"/>
    </location>
</feature>
<dbReference type="Proteomes" id="UP000334340">
    <property type="component" value="Unassembled WGS sequence"/>
</dbReference>
<dbReference type="GO" id="GO:0036218">
    <property type="term" value="F:dTTP diphosphatase activity"/>
    <property type="evidence" value="ECO:0007669"/>
    <property type="project" value="RHEA"/>
</dbReference>
<dbReference type="EC" id="3.6.1.9" evidence="3"/>
<dbReference type="SUPFAM" id="SSF52972">
    <property type="entry name" value="ITPase-like"/>
    <property type="match status" value="1"/>
</dbReference>
<dbReference type="InterPro" id="IPR003697">
    <property type="entry name" value="Maf-like"/>
</dbReference>
<feature type="site" description="Important for substrate specificity" evidence="3">
    <location>
        <position position="152"/>
    </location>
</feature>
<dbReference type="NCBIfam" id="TIGR00172">
    <property type="entry name" value="maf"/>
    <property type="match status" value="1"/>
</dbReference>
<evidence type="ECO:0000313" key="4">
    <source>
        <dbReference type="EMBL" id="VUZ86266.1"/>
    </source>
</evidence>
<dbReference type="GO" id="GO:0036221">
    <property type="term" value="F:UTP diphosphatase activity"/>
    <property type="evidence" value="ECO:0007669"/>
    <property type="project" value="RHEA"/>
</dbReference>
<gene>
    <name evidence="4" type="ORF">MELA_02666</name>
</gene>
<comment type="subcellular location">
    <subcellularLocation>
        <location evidence="3">Cytoplasm</location>
    </subcellularLocation>
</comment>
<dbReference type="PANTHER" id="PTHR43213:SF5">
    <property type="entry name" value="BIFUNCTIONAL DTTP_UTP PYROPHOSPHATASE_METHYLTRANSFERASE PROTEIN-RELATED"/>
    <property type="match status" value="1"/>
</dbReference>
<feature type="site" description="Important for substrate specificity" evidence="3">
    <location>
        <position position="10"/>
    </location>
</feature>
<keyword evidence="5" id="KW-1185">Reference proteome</keyword>
<sequence>MIILASASPRREALLRALWVEHRIIPSLVDEEGLFDGTTVGCAEALALRKATEVAARVEEGLILGADTIVECDGCLLGKPKDRDEARRFLQRLSGRSHQVITGLAIVQTGDARTEVGHEVTEVRMRALTDAEIDAYVRTGEPFDKAGGYAIQGAAETFIEGIKGSFTNVVGLPLGRLRALLLRFGIDPLERQGIGFRV</sequence>
<feature type="site" description="Important for substrate specificity" evidence="3">
    <location>
        <position position="68"/>
    </location>
</feature>
<evidence type="ECO:0000256" key="3">
    <source>
        <dbReference type="HAMAP-Rule" id="MF_00528"/>
    </source>
</evidence>
<comment type="catalytic activity">
    <reaction evidence="3">
        <text>UTP + H2O = UMP + diphosphate + H(+)</text>
        <dbReference type="Rhea" id="RHEA:29395"/>
        <dbReference type="ChEBI" id="CHEBI:15377"/>
        <dbReference type="ChEBI" id="CHEBI:15378"/>
        <dbReference type="ChEBI" id="CHEBI:33019"/>
        <dbReference type="ChEBI" id="CHEBI:46398"/>
        <dbReference type="ChEBI" id="CHEBI:57865"/>
        <dbReference type="EC" id="3.6.1.9"/>
    </reaction>
</comment>
<dbReference type="PANTHER" id="PTHR43213">
    <property type="entry name" value="BIFUNCTIONAL DTTP/UTP PYROPHOSPHATASE/METHYLTRANSFERASE PROTEIN-RELATED"/>
    <property type="match status" value="1"/>
</dbReference>
<name>A0A564ZME5_9BACT</name>
<dbReference type="HAMAP" id="MF_00528">
    <property type="entry name" value="Maf"/>
    <property type="match status" value="1"/>
</dbReference>
<keyword evidence="2 3" id="KW-0378">Hydrolase</keyword>
<accession>A0A564ZME5</accession>
<dbReference type="GO" id="GO:0009117">
    <property type="term" value="P:nucleotide metabolic process"/>
    <property type="evidence" value="ECO:0007669"/>
    <property type="project" value="UniProtKB-KW"/>
</dbReference>
<comment type="caution">
    <text evidence="3">Lacks conserved residue(s) required for the propagation of feature annotation.</text>
</comment>
<dbReference type="AlphaFoldDB" id="A0A564ZME5"/>
<dbReference type="EMBL" id="CABIKM010000048">
    <property type="protein sequence ID" value="VUZ86266.1"/>
    <property type="molecule type" value="Genomic_DNA"/>
</dbReference>
<protein>
    <recommendedName>
        <fullName evidence="3">dTTP/UTP pyrophosphatase</fullName>
        <shortName evidence="3">dTTPase/UTPase</shortName>
        <ecNumber evidence="3">3.6.1.9</ecNumber>
    </recommendedName>
    <alternativeName>
        <fullName evidence="3">Nucleoside triphosphate pyrophosphatase</fullName>
    </alternativeName>
    <alternativeName>
        <fullName evidence="3">Nucleotide pyrophosphatase</fullName>
        <shortName evidence="3">Nucleotide PPase</shortName>
    </alternativeName>
</protein>
<dbReference type="GO" id="GO:0005737">
    <property type="term" value="C:cytoplasm"/>
    <property type="evidence" value="ECO:0007669"/>
    <property type="project" value="UniProtKB-SubCell"/>
</dbReference>
<comment type="similarity">
    <text evidence="3">Belongs to the Maf family. YhdE subfamily.</text>
</comment>
<dbReference type="Pfam" id="PF02545">
    <property type="entry name" value="Maf"/>
    <property type="match status" value="1"/>
</dbReference>
<keyword evidence="3" id="KW-0546">Nucleotide metabolism</keyword>
<keyword evidence="3" id="KW-0963">Cytoplasm</keyword>
<comment type="function">
    <text evidence="3">Nucleoside triphosphate pyrophosphatase that hydrolyzes dTTP and UTP. May have a dual role in cell division arrest and in preventing the incorporation of modified nucleotides into cellular nucleic acids.</text>
</comment>
<dbReference type="PIRSF" id="PIRSF006305">
    <property type="entry name" value="Maf"/>
    <property type="match status" value="1"/>
</dbReference>
<evidence type="ECO:0000256" key="1">
    <source>
        <dbReference type="ARBA" id="ARBA00001968"/>
    </source>
</evidence>
<evidence type="ECO:0000313" key="5">
    <source>
        <dbReference type="Proteomes" id="UP000334340"/>
    </source>
</evidence>
<organism evidence="4 5">
    <name type="scientific">Candidatus Methylomirabilis lanthanidiphila</name>
    <dbReference type="NCBI Taxonomy" id="2211376"/>
    <lineage>
        <taxon>Bacteria</taxon>
        <taxon>Candidatus Methylomirabilota</taxon>
        <taxon>Candidatus Methylomirabilia</taxon>
        <taxon>Candidatus Methylomirabilales</taxon>
        <taxon>Candidatus Methylomirabilaceae</taxon>
        <taxon>Candidatus Methylomirabilis</taxon>
    </lineage>
</organism>
<dbReference type="Gene3D" id="3.90.950.10">
    <property type="match status" value="1"/>
</dbReference>
<comment type="cofactor">
    <cofactor evidence="1 3">
        <name>a divalent metal cation</name>
        <dbReference type="ChEBI" id="CHEBI:60240"/>
    </cofactor>
</comment>
<proteinExistence type="inferred from homology"/>
<reference evidence="4 5" key="1">
    <citation type="submission" date="2019-07" db="EMBL/GenBank/DDBJ databases">
        <authorList>
            <person name="Cremers G."/>
        </authorList>
    </citation>
    <scope>NUCLEOTIDE SEQUENCE [LARGE SCALE GENOMIC DNA]</scope>
</reference>
<evidence type="ECO:0000256" key="2">
    <source>
        <dbReference type="ARBA" id="ARBA00022801"/>
    </source>
</evidence>
<dbReference type="CDD" id="cd00555">
    <property type="entry name" value="Maf"/>
    <property type="match status" value="1"/>
</dbReference>